<gene>
    <name evidence="1" type="ORF">THAPSDRAFT_bd810</name>
</gene>
<evidence type="ECO:0000313" key="2">
    <source>
        <dbReference type="Proteomes" id="UP000001449"/>
    </source>
</evidence>
<dbReference type="KEGG" id="tps:THAPSDRAFT_bd810"/>
<dbReference type="AlphaFoldDB" id="B8LEC7"/>
<protein>
    <submittedName>
        <fullName evidence="1">Uncharacterized protein</fullName>
    </submittedName>
</protein>
<sequence>MSEATFRSQVLNPLGTMGPVLLQPSTPPAHAILTDAHVMQKLQNILLRHAQPHIYAALRAVICPNFNTAPEATVMQVKQAYFDAAGNAQELSIVAYHQALISSATPFSDCTRWPYNVAQHFVNNLAPIIKTHYLAEYHDHNQMVDMGMVQQLQYLRTLLARLIQCERKLASSKVMIRGEISNHAMFVNHQPSGILLSQAEGTLQRHDRSSPAASPRKFESECWGCGAKGPNAHVYRDKATGKILCPHAHKPEVSQRAERMKNDFIIRRKARQSKYVKRSNVKFTDLTDSEKAVARAHFSAEAPELASVSTGVSSLSVSSPPGAAPPSYTLTLQVFHAMSSHLPQLPVAISPTLPHILIQTGLLSDPVDICPQLRALYDSGASMSTANAGYLMPIIKANPHIVESIYFTKDGKHSPIIVGGIVMNDDMHDMLPLIVVAADPDPIGRSMLQTVGKVPVSSIFDSASSLLSWASSSAISNVDIYVIHSPKTLSQSTVKIFWRLQATIILELRRRRELAMLAVIVHPSCDNSTFKQFIRTLNDDKWRLSDYAISFAKDSINFVDDASRFTAVLPKSSSIPTSAQTSRRLYDLVLKSDTTNIVSGCGVFDTNHLFPPLSRPSDNIFGRTFGIEFDFQSERFIRPISPFEFARGFGFSDELTMQLSHSTHLHLLHGGIPKATSHHIFDCIYARLIALRNTSFEVIDNDNPPSAAPAAFAQSLFNGAIGARLPSSDQWADACRRDSEMNTVLSIVSNPSLAVKAYLSK</sequence>
<dbReference type="PaxDb" id="35128-Thapsdraft810"/>
<dbReference type="GeneID" id="7447706"/>
<accession>B8LEC7</accession>
<feature type="non-terminal residue" evidence="1">
    <location>
        <position position="761"/>
    </location>
</feature>
<dbReference type="EMBL" id="DS999434">
    <property type="protein sequence ID" value="EED86349.1"/>
    <property type="molecule type" value="Genomic_DNA"/>
</dbReference>
<dbReference type="HOGENOM" id="CLU_366659_0_0_1"/>
<evidence type="ECO:0000313" key="1">
    <source>
        <dbReference type="EMBL" id="EED86349.1"/>
    </source>
</evidence>
<dbReference type="InParanoid" id="B8LEC7"/>
<proteinExistence type="predicted"/>
<organism evidence="1 2">
    <name type="scientific">Thalassiosira pseudonana</name>
    <name type="common">Marine diatom</name>
    <name type="synonym">Cyclotella nana</name>
    <dbReference type="NCBI Taxonomy" id="35128"/>
    <lineage>
        <taxon>Eukaryota</taxon>
        <taxon>Sar</taxon>
        <taxon>Stramenopiles</taxon>
        <taxon>Ochrophyta</taxon>
        <taxon>Bacillariophyta</taxon>
        <taxon>Coscinodiscophyceae</taxon>
        <taxon>Thalassiosirophycidae</taxon>
        <taxon>Thalassiosirales</taxon>
        <taxon>Thalassiosiraceae</taxon>
        <taxon>Thalassiosira</taxon>
    </lineage>
</organism>
<reference evidence="1 2" key="1">
    <citation type="journal article" date="2004" name="Science">
        <title>The genome of the diatom Thalassiosira pseudonana: ecology, evolution, and metabolism.</title>
        <authorList>
            <person name="Armbrust E.V."/>
            <person name="Berges J.A."/>
            <person name="Bowler C."/>
            <person name="Green B.R."/>
            <person name="Martinez D."/>
            <person name="Putnam N.H."/>
            <person name="Zhou S."/>
            <person name="Allen A.E."/>
            <person name="Apt K.E."/>
            <person name="Bechner M."/>
            <person name="Brzezinski M.A."/>
            <person name="Chaal B.K."/>
            <person name="Chiovitti A."/>
            <person name="Davis A.K."/>
            <person name="Demarest M.S."/>
            <person name="Detter J.C."/>
            <person name="Glavina T."/>
            <person name="Goodstein D."/>
            <person name="Hadi M.Z."/>
            <person name="Hellsten U."/>
            <person name="Hildebrand M."/>
            <person name="Jenkins B.D."/>
            <person name="Jurka J."/>
            <person name="Kapitonov V.V."/>
            <person name="Kroger N."/>
            <person name="Lau W.W."/>
            <person name="Lane T.W."/>
            <person name="Larimer F.W."/>
            <person name="Lippmeier J.C."/>
            <person name="Lucas S."/>
            <person name="Medina M."/>
            <person name="Montsant A."/>
            <person name="Obornik M."/>
            <person name="Parker M.S."/>
            <person name="Palenik B."/>
            <person name="Pazour G.J."/>
            <person name="Richardson P.M."/>
            <person name="Rynearson T.A."/>
            <person name="Saito M.A."/>
            <person name="Schwartz D.C."/>
            <person name="Thamatrakoln K."/>
            <person name="Valentin K."/>
            <person name="Vardi A."/>
            <person name="Wilkerson F.P."/>
            <person name="Rokhsar D.S."/>
        </authorList>
    </citation>
    <scope>NUCLEOTIDE SEQUENCE [LARGE SCALE GENOMIC DNA]</scope>
    <source>
        <strain evidence="1 2">CCMP1335</strain>
    </source>
</reference>
<name>B8LEC7_THAPS</name>
<reference evidence="1 2" key="2">
    <citation type="journal article" date="2008" name="Nature">
        <title>The Phaeodactylum genome reveals the evolutionary history of diatom genomes.</title>
        <authorList>
            <person name="Bowler C."/>
            <person name="Allen A.E."/>
            <person name="Badger J.H."/>
            <person name="Grimwood J."/>
            <person name="Jabbari K."/>
            <person name="Kuo A."/>
            <person name="Maheswari U."/>
            <person name="Martens C."/>
            <person name="Maumus F."/>
            <person name="Otillar R.P."/>
            <person name="Rayko E."/>
            <person name="Salamov A."/>
            <person name="Vandepoele K."/>
            <person name="Beszteri B."/>
            <person name="Gruber A."/>
            <person name="Heijde M."/>
            <person name="Katinka M."/>
            <person name="Mock T."/>
            <person name="Valentin K."/>
            <person name="Verret F."/>
            <person name="Berges J.A."/>
            <person name="Brownlee C."/>
            <person name="Cadoret J.P."/>
            <person name="Chiovitti A."/>
            <person name="Choi C.J."/>
            <person name="Coesel S."/>
            <person name="De Martino A."/>
            <person name="Detter J.C."/>
            <person name="Durkin C."/>
            <person name="Falciatore A."/>
            <person name="Fournet J."/>
            <person name="Haruta M."/>
            <person name="Huysman M.J."/>
            <person name="Jenkins B.D."/>
            <person name="Jiroutova K."/>
            <person name="Jorgensen R.E."/>
            <person name="Joubert Y."/>
            <person name="Kaplan A."/>
            <person name="Kroger N."/>
            <person name="Kroth P.G."/>
            <person name="La Roche J."/>
            <person name="Lindquist E."/>
            <person name="Lommer M."/>
            <person name="Martin-Jezequel V."/>
            <person name="Lopez P.J."/>
            <person name="Lucas S."/>
            <person name="Mangogna M."/>
            <person name="McGinnis K."/>
            <person name="Medlin L.K."/>
            <person name="Montsant A."/>
            <person name="Oudot-Le Secq M.P."/>
            <person name="Napoli C."/>
            <person name="Obornik M."/>
            <person name="Parker M.S."/>
            <person name="Petit J.L."/>
            <person name="Porcel B.M."/>
            <person name="Poulsen N."/>
            <person name="Robison M."/>
            <person name="Rychlewski L."/>
            <person name="Rynearson T.A."/>
            <person name="Schmutz J."/>
            <person name="Shapiro H."/>
            <person name="Siaut M."/>
            <person name="Stanley M."/>
            <person name="Sussman M.R."/>
            <person name="Taylor A.R."/>
            <person name="Vardi A."/>
            <person name="von Dassow P."/>
            <person name="Vyverman W."/>
            <person name="Willis A."/>
            <person name="Wyrwicz L.S."/>
            <person name="Rokhsar D.S."/>
            <person name="Weissenbach J."/>
            <person name="Armbrust E.V."/>
            <person name="Green B.R."/>
            <person name="Van de Peer Y."/>
            <person name="Grigoriev I.V."/>
        </authorList>
    </citation>
    <scope>NUCLEOTIDE SEQUENCE [LARGE SCALE GENOMIC DNA]</scope>
    <source>
        <strain evidence="1 2">CCMP1335</strain>
    </source>
</reference>
<dbReference type="Proteomes" id="UP000001449">
    <property type="component" value="Unassembled WGS sequence"/>
</dbReference>
<dbReference type="RefSeq" id="XP_002297386.1">
    <property type="nucleotide sequence ID" value="XM_002297350.1"/>
</dbReference>
<keyword evidence="2" id="KW-1185">Reference proteome</keyword>